<comment type="caution">
    <text evidence="2">The sequence shown here is derived from an EMBL/GenBank/DDBJ whole genome shotgun (WGS) entry which is preliminary data.</text>
</comment>
<feature type="binding site" evidence="1">
    <location>
        <position position="144"/>
    </location>
    <ligand>
        <name>Mg(2+)</name>
        <dbReference type="ChEBI" id="CHEBI:18420"/>
        <label>1</label>
    </ligand>
</feature>
<dbReference type="InterPro" id="IPR005502">
    <property type="entry name" value="Ribosyl_crysJ1"/>
</dbReference>
<gene>
    <name evidence="2" type="ORF">CTZ28_34325</name>
</gene>
<dbReference type="PANTHER" id="PTHR16222:SF12">
    <property type="entry name" value="ADP-RIBOSYLGLYCOHYDROLASE-RELATED"/>
    <property type="match status" value="1"/>
</dbReference>
<proteinExistence type="predicted"/>
<organism evidence="2 3">
    <name type="scientific">Streptomyces shenzhenensis</name>
    <dbReference type="NCBI Taxonomy" id="943815"/>
    <lineage>
        <taxon>Bacteria</taxon>
        <taxon>Bacillati</taxon>
        <taxon>Actinomycetota</taxon>
        <taxon>Actinomycetes</taxon>
        <taxon>Kitasatosporales</taxon>
        <taxon>Streptomycetaceae</taxon>
        <taxon>Streptomyces</taxon>
    </lineage>
</organism>
<dbReference type="EMBL" id="PENI01000030">
    <property type="protein sequence ID" value="RMB81545.1"/>
    <property type="molecule type" value="Genomic_DNA"/>
</dbReference>
<comment type="cofactor">
    <cofactor evidence="1">
        <name>Mg(2+)</name>
        <dbReference type="ChEBI" id="CHEBI:18420"/>
    </cofactor>
    <text evidence="1">Binds 2 magnesium ions per subunit.</text>
</comment>
<dbReference type="OrthoDB" id="2822542at2"/>
<feature type="binding site" evidence="1">
    <location>
        <position position="358"/>
    </location>
    <ligand>
        <name>Mg(2+)</name>
        <dbReference type="ChEBI" id="CHEBI:18420"/>
        <label>1</label>
    </ligand>
</feature>
<keyword evidence="1" id="KW-0479">Metal-binding</keyword>
<dbReference type="InterPro" id="IPR050792">
    <property type="entry name" value="ADP-ribosylglycohydrolase"/>
</dbReference>
<reference evidence="2 3" key="1">
    <citation type="submission" date="2017-11" db="EMBL/GenBank/DDBJ databases">
        <title>Draft genome of actinobacteria isolated from guarana (Paullinia cupana (Mart.) Ducke.</title>
        <authorList>
            <person name="Siqueira K.A."/>
            <person name="Liotti R.G."/>
            <person name="Mendes T.A.O."/>
            <person name="Soares M.A."/>
        </authorList>
    </citation>
    <scope>NUCLEOTIDE SEQUENCE [LARGE SCALE GENOMIC DNA]</scope>
    <source>
        <strain evidence="2 3">193</strain>
    </source>
</reference>
<dbReference type="GO" id="GO:0046872">
    <property type="term" value="F:metal ion binding"/>
    <property type="evidence" value="ECO:0007669"/>
    <property type="project" value="UniProtKB-KW"/>
</dbReference>
<dbReference type="InterPro" id="IPR036705">
    <property type="entry name" value="Ribosyl_crysJ1_sf"/>
</dbReference>
<feature type="binding site" evidence="1">
    <location>
        <position position="359"/>
    </location>
    <ligand>
        <name>Mg(2+)</name>
        <dbReference type="ChEBI" id="CHEBI:18420"/>
        <label>1</label>
    </ligand>
</feature>
<evidence type="ECO:0000313" key="2">
    <source>
        <dbReference type="EMBL" id="RMB81545.1"/>
    </source>
</evidence>
<feature type="binding site" evidence="1">
    <location>
        <position position="356"/>
    </location>
    <ligand>
        <name>Mg(2+)</name>
        <dbReference type="ChEBI" id="CHEBI:18420"/>
        <label>1</label>
    </ligand>
</feature>
<dbReference type="PANTHER" id="PTHR16222">
    <property type="entry name" value="ADP-RIBOSYLGLYCOHYDROLASE"/>
    <property type="match status" value="1"/>
</dbReference>
<protein>
    <submittedName>
        <fullName evidence="2">Crystallin J1</fullName>
    </submittedName>
</protein>
<keyword evidence="1" id="KW-0460">Magnesium</keyword>
<sequence>MTVSTSALVAALTGRRPLSTCETVVTLTPAAAATSAIPGCFFASLTPPHSAQIDLAGTLHDCVPTSQRASVSAVKKILRCNICRAKRCNSGGGVTTQDRARGALLGLAAGDALGAPTEGMTLHAIRERFGRVTGFLSDDAAGTDDTEYAVLCALGLLRHGREITSDDVADLWMATVGEQQGGFYGAGFSEMVAIANLRSGLRPPVSGSDSYETWSDGAAMRVAPVGILCSGDPAQAARIAAVDASVSHSRDGVYAAQAVAAAVAAALTGTTPAEVVAAGVAALPVDSWSARLVARALEIAASSGSPDEELYAEISLFHYPWWDTAPEAVALAFGLFSAYGADFEQAVLAGVNIGRDSDTIAAVIGALAGALHGAQAIPPIWRDQVTKVRGRCVTATAGTDLVELADRLRELGTTG</sequence>
<dbReference type="AlphaFoldDB" id="A0A3M0HY56"/>
<keyword evidence="3" id="KW-1185">Reference proteome</keyword>
<feature type="binding site" evidence="1">
    <location>
        <position position="145"/>
    </location>
    <ligand>
        <name>Mg(2+)</name>
        <dbReference type="ChEBI" id="CHEBI:18420"/>
        <label>1</label>
    </ligand>
</feature>
<dbReference type="Gene3D" id="1.10.4080.10">
    <property type="entry name" value="ADP-ribosylation/Crystallin J1"/>
    <property type="match status" value="1"/>
</dbReference>
<dbReference type="SUPFAM" id="SSF101478">
    <property type="entry name" value="ADP-ribosylglycohydrolase"/>
    <property type="match status" value="1"/>
</dbReference>
<feature type="binding site" evidence="1">
    <location>
        <position position="143"/>
    </location>
    <ligand>
        <name>Mg(2+)</name>
        <dbReference type="ChEBI" id="CHEBI:18420"/>
        <label>1</label>
    </ligand>
</feature>
<evidence type="ECO:0000313" key="3">
    <source>
        <dbReference type="Proteomes" id="UP000270471"/>
    </source>
</evidence>
<dbReference type="Proteomes" id="UP000270471">
    <property type="component" value="Unassembled WGS sequence"/>
</dbReference>
<evidence type="ECO:0000256" key="1">
    <source>
        <dbReference type="PIRSR" id="PIRSR605502-1"/>
    </source>
</evidence>
<name>A0A3M0HY56_9ACTN</name>
<dbReference type="Pfam" id="PF03747">
    <property type="entry name" value="ADP_ribosyl_GH"/>
    <property type="match status" value="1"/>
</dbReference>
<accession>A0A3M0HY56</accession>